<evidence type="ECO:0000313" key="9">
    <source>
        <dbReference type="Proteomes" id="UP000638313"/>
    </source>
</evidence>
<evidence type="ECO:0000256" key="1">
    <source>
        <dbReference type="ARBA" id="ARBA00001974"/>
    </source>
</evidence>
<sequence length="340" mass="35508">MRFALDAEQREFGRVLDRMLGAADTPAAVRAWAGGDHGPGRVLWERLADAGVFGLAVAEKWGGAGLLPVETAVAFTELGRHCVPGPVVETVAGAVLLGRLAERGEPGPAERWLPAVAAGRARLSLALPVAGPYALDADVADAVLAVTGTELRLAPGCGSVRRSLDPARRPARPRAGGPVLARGRAVREAAAEAARWAAFATAAQALGAGRALLARSVEHARRRVQFGVPIGTFQAVKHRLADTLVALEFAEPLLHGAAVELGAGGAGTGVAAAKLACCEAAYAAGRTALQVHGALGYTAEYDLSLWLGKARALRSAWGGPEECRRRILDQEEHRPRLFHE</sequence>
<protein>
    <submittedName>
        <fullName evidence="8">Acyl-CoA dehydrogenase</fullName>
    </submittedName>
</protein>
<dbReference type="InterPro" id="IPR009100">
    <property type="entry name" value="AcylCoA_DH/oxidase_NM_dom_sf"/>
</dbReference>
<dbReference type="SUPFAM" id="SSF56645">
    <property type="entry name" value="Acyl-CoA dehydrogenase NM domain-like"/>
    <property type="match status" value="1"/>
</dbReference>
<reference evidence="8" key="2">
    <citation type="submission" date="2020-09" db="EMBL/GenBank/DDBJ databases">
        <authorList>
            <person name="Sun Q."/>
            <person name="Ohkuma M."/>
        </authorList>
    </citation>
    <scope>NUCLEOTIDE SEQUENCE</scope>
    <source>
        <strain evidence="8">JCM 4059</strain>
    </source>
</reference>
<reference evidence="8" key="1">
    <citation type="journal article" date="2014" name="Int. J. Syst. Evol. Microbiol.">
        <title>Complete genome sequence of Corynebacterium casei LMG S-19264T (=DSM 44701T), isolated from a smear-ripened cheese.</title>
        <authorList>
            <consortium name="US DOE Joint Genome Institute (JGI-PGF)"/>
            <person name="Walter F."/>
            <person name="Albersmeier A."/>
            <person name="Kalinowski J."/>
            <person name="Ruckert C."/>
        </authorList>
    </citation>
    <scope>NUCLEOTIDE SEQUENCE</scope>
    <source>
        <strain evidence="8">JCM 4059</strain>
    </source>
</reference>
<evidence type="ECO:0000256" key="2">
    <source>
        <dbReference type="ARBA" id="ARBA00009347"/>
    </source>
</evidence>
<evidence type="ECO:0000256" key="4">
    <source>
        <dbReference type="ARBA" id="ARBA00022827"/>
    </source>
</evidence>
<dbReference type="Pfam" id="PF00441">
    <property type="entry name" value="Acyl-CoA_dh_1"/>
    <property type="match status" value="1"/>
</dbReference>
<evidence type="ECO:0000259" key="6">
    <source>
        <dbReference type="Pfam" id="PF00441"/>
    </source>
</evidence>
<dbReference type="InterPro" id="IPR013786">
    <property type="entry name" value="AcylCoA_DH/ox_N"/>
</dbReference>
<feature type="domain" description="Acyl-CoA dehydrogenase/oxidase N-terminal" evidence="7">
    <location>
        <begin position="8"/>
        <end position="119"/>
    </location>
</feature>
<dbReference type="EMBL" id="BNBD01000001">
    <property type="protein sequence ID" value="GHF29415.1"/>
    <property type="molecule type" value="Genomic_DNA"/>
</dbReference>
<dbReference type="GO" id="GO:0003995">
    <property type="term" value="F:acyl-CoA dehydrogenase activity"/>
    <property type="evidence" value="ECO:0007669"/>
    <property type="project" value="TreeGrafter"/>
</dbReference>
<keyword evidence="5" id="KW-0560">Oxidoreductase</keyword>
<comment type="cofactor">
    <cofactor evidence="1">
        <name>FAD</name>
        <dbReference type="ChEBI" id="CHEBI:57692"/>
    </cofactor>
</comment>
<dbReference type="InterPro" id="IPR009075">
    <property type="entry name" value="AcylCo_DH/oxidase_C"/>
</dbReference>
<dbReference type="Gene3D" id="1.10.540.10">
    <property type="entry name" value="Acyl-CoA dehydrogenase/oxidase, N-terminal domain"/>
    <property type="match status" value="1"/>
</dbReference>
<dbReference type="AlphaFoldDB" id="A0A919AYF0"/>
<dbReference type="Proteomes" id="UP000638313">
    <property type="component" value="Unassembled WGS sequence"/>
</dbReference>
<dbReference type="PANTHER" id="PTHR43884">
    <property type="entry name" value="ACYL-COA DEHYDROGENASE"/>
    <property type="match status" value="1"/>
</dbReference>
<dbReference type="Gene3D" id="1.20.140.10">
    <property type="entry name" value="Butyryl-CoA Dehydrogenase, subunit A, domain 3"/>
    <property type="match status" value="1"/>
</dbReference>
<evidence type="ECO:0000313" key="8">
    <source>
        <dbReference type="EMBL" id="GHF29415.1"/>
    </source>
</evidence>
<dbReference type="Pfam" id="PF02771">
    <property type="entry name" value="Acyl-CoA_dh_N"/>
    <property type="match status" value="1"/>
</dbReference>
<dbReference type="InterPro" id="IPR037069">
    <property type="entry name" value="AcylCoA_DH/ox_N_sf"/>
</dbReference>
<dbReference type="RefSeq" id="WP_190127940.1">
    <property type="nucleotide sequence ID" value="NZ_BNBD01000001.1"/>
</dbReference>
<evidence type="ECO:0000256" key="5">
    <source>
        <dbReference type="ARBA" id="ARBA00023002"/>
    </source>
</evidence>
<evidence type="ECO:0000259" key="7">
    <source>
        <dbReference type="Pfam" id="PF02771"/>
    </source>
</evidence>
<dbReference type="InterPro" id="IPR036250">
    <property type="entry name" value="AcylCo_DH-like_C"/>
</dbReference>
<comment type="similarity">
    <text evidence="2">Belongs to the acyl-CoA dehydrogenase family.</text>
</comment>
<keyword evidence="3" id="KW-0285">Flavoprotein</keyword>
<accession>A0A919AYF0</accession>
<gene>
    <name evidence="8" type="primary">fadE32</name>
    <name evidence="8" type="ORF">GCM10010218_08220</name>
</gene>
<organism evidence="8 9">
    <name type="scientific">Streptomyces mashuensis</name>
    <dbReference type="NCBI Taxonomy" id="33904"/>
    <lineage>
        <taxon>Bacteria</taxon>
        <taxon>Bacillati</taxon>
        <taxon>Actinomycetota</taxon>
        <taxon>Actinomycetes</taxon>
        <taxon>Kitasatosporales</taxon>
        <taxon>Streptomycetaceae</taxon>
        <taxon>Streptomyces</taxon>
    </lineage>
</organism>
<name>A0A919AYF0_9ACTN</name>
<evidence type="ECO:0000256" key="3">
    <source>
        <dbReference type="ARBA" id="ARBA00022630"/>
    </source>
</evidence>
<dbReference type="PANTHER" id="PTHR43884:SF20">
    <property type="entry name" value="ACYL-COA DEHYDROGENASE FADE28"/>
    <property type="match status" value="1"/>
</dbReference>
<feature type="domain" description="Acyl-CoA dehydrogenase/oxidase C-terminal" evidence="6">
    <location>
        <begin position="190"/>
        <end position="329"/>
    </location>
</feature>
<keyword evidence="4" id="KW-0274">FAD</keyword>
<proteinExistence type="inferred from homology"/>
<comment type="caution">
    <text evidence="8">The sequence shown here is derived from an EMBL/GenBank/DDBJ whole genome shotgun (WGS) entry which is preliminary data.</text>
</comment>
<dbReference type="GO" id="GO:0050660">
    <property type="term" value="F:flavin adenine dinucleotide binding"/>
    <property type="evidence" value="ECO:0007669"/>
    <property type="project" value="InterPro"/>
</dbReference>
<dbReference type="SUPFAM" id="SSF47203">
    <property type="entry name" value="Acyl-CoA dehydrogenase C-terminal domain-like"/>
    <property type="match status" value="1"/>
</dbReference>
<keyword evidence="9" id="KW-1185">Reference proteome</keyword>